<dbReference type="PANTHER" id="PTHR43161:SF25">
    <property type="entry name" value="ALCOHOL DEHYDROGENASE, PUTATIVE (AFU_ORTHOLOGUE AFUA_1G14390)-RELATED"/>
    <property type="match status" value="1"/>
</dbReference>
<dbReference type="Pfam" id="PF00107">
    <property type="entry name" value="ADH_zinc_N"/>
    <property type="match status" value="1"/>
</dbReference>
<evidence type="ECO:0000313" key="11">
    <source>
        <dbReference type="Proteomes" id="UP001163846"/>
    </source>
</evidence>
<dbReference type="InterPro" id="IPR045306">
    <property type="entry name" value="SDH-like"/>
</dbReference>
<feature type="region of interest" description="Disordered" evidence="7">
    <location>
        <begin position="398"/>
        <end position="425"/>
    </location>
</feature>
<keyword evidence="11" id="KW-1185">Reference proteome</keyword>
<evidence type="ECO:0000256" key="4">
    <source>
        <dbReference type="ARBA" id="ARBA00022833"/>
    </source>
</evidence>
<keyword evidence="3 6" id="KW-0479">Metal-binding</keyword>
<accession>A0AA38UCK6</accession>
<name>A0AA38UCK6_9AGAR</name>
<evidence type="ECO:0000256" key="7">
    <source>
        <dbReference type="SAM" id="MobiDB-lite"/>
    </source>
</evidence>
<feature type="domain" description="Alcohol dehydrogenase-like C-terminal" evidence="8">
    <location>
        <begin position="316"/>
        <end position="389"/>
    </location>
</feature>
<organism evidence="10 11">
    <name type="scientific">Lentinula raphanica</name>
    <dbReference type="NCBI Taxonomy" id="153919"/>
    <lineage>
        <taxon>Eukaryota</taxon>
        <taxon>Fungi</taxon>
        <taxon>Dikarya</taxon>
        <taxon>Basidiomycota</taxon>
        <taxon>Agaricomycotina</taxon>
        <taxon>Agaricomycetes</taxon>
        <taxon>Agaricomycetidae</taxon>
        <taxon>Agaricales</taxon>
        <taxon>Marasmiineae</taxon>
        <taxon>Omphalotaceae</taxon>
        <taxon>Lentinula</taxon>
    </lineage>
</organism>
<dbReference type="GO" id="GO:0006062">
    <property type="term" value="P:sorbitol catabolic process"/>
    <property type="evidence" value="ECO:0007669"/>
    <property type="project" value="TreeGrafter"/>
</dbReference>
<keyword evidence="4 6" id="KW-0862">Zinc</keyword>
<dbReference type="InterPro" id="IPR002328">
    <property type="entry name" value="ADH_Zn_CS"/>
</dbReference>
<dbReference type="Proteomes" id="UP001163846">
    <property type="component" value="Unassembled WGS sequence"/>
</dbReference>
<dbReference type="Gene3D" id="3.90.180.10">
    <property type="entry name" value="Medium-chain alcohol dehydrogenases, catalytic domain"/>
    <property type="match status" value="1"/>
</dbReference>
<dbReference type="InterPro" id="IPR013149">
    <property type="entry name" value="ADH-like_C"/>
</dbReference>
<feature type="domain" description="Alcohol dehydrogenase-like N-terminal" evidence="9">
    <location>
        <begin position="27"/>
        <end position="161"/>
    </location>
</feature>
<evidence type="ECO:0000256" key="3">
    <source>
        <dbReference type="ARBA" id="ARBA00022723"/>
    </source>
</evidence>
<dbReference type="InterPro" id="IPR011032">
    <property type="entry name" value="GroES-like_sf"/>
</dbReference>
<evidence type="ECO:0000256" key="2">
    <source>
        <dbReference type="ARBA" id="ARBA00008072"/>
    </source>
</evidence>
<comment type="caution">
    <text evidence="10">The sequence shown here is derived from an EMBL/GenBank/DDBJ whole genome shotgun (WGS) entry which is preliminary data.</text>
</comment>
<dbReference type="PANTHER" id="PTHR43161">
    <property type="entry name" value="SORBITOL DEHYDROGENASE"/>
    <property type="match status" value="1"/>
</dbReference>
<dbReference type="AlphaFoldDB" id="A0AA38UCK6"/>
<evidence type="ECO:0000259" key="8">
    <source>
        <dbReference type="Pfam" id="PF00107"/>
    </source>
</evidence>
<evidence type="ECO:0000256" key="5">
    <source>
        <dbReference type="ARBA" id="ARBA00023002"/>
    </source>
</evidence>
<comment type="similarity">
    <text evidence="2 6">Belongs to the zinc-containing alcohol dehydrogenase family.</text>
</comment>
<dbReference type="GO" id="GO:0003939">
    <property type="term" value="F:L-iditol 2-dehydrogenase (NAD+) activity"/>
    <property type="evidence" value="ECO:0007669"/>
    <property type="project" value="TreeGrafter"/>
</dbReference>
<proteinExistence type="inferred from homology"/>
<dbReference type="CDD" id="cd05285">
    <property type="entry name" value="sorbitol_DH"/>
    <property type="match status" value="1"/>
</dbReference>
<dbReference type="Pfam" id="PF08240">
    <property type="entry name" value="ADH_N"/>
    <property type="match status" value="1"/>
</dbReference>
<gene>
    <name evidence="10" type="ORF">F5878DRAFT_728782</name>
</gene>
<evidence type="ECO:0000313" key="10">
    <source>
        <dbReference type="EMBL" id="KAJ3833507.1"/>
    </source>
</evidence>
<dbReference type="PROSITE" id="PS00059">
    <property type="entry name" value="ADH_ZINC"/>
    <property type="match status" value="1"/>
</dbReference>
<evidence type="ECO:0000256" key="6">
    <source>
        <dbReference type="RuleBase" id="RU361277"/>
    </source>
</evidence>
<evidence type="ECO:0000256" key="1">
    <source>
        <dbReference type="ARBA" id="ARBA00001947"/>
    </source>
</evidence>
<dbReference type="Gene3D" id="3.40.50.720">
    <property type="entry name" value="NAD(P)-binding Rossmann-like Domain"/>
    <property type="match status" value="1"/>
</dbReference>
<comment type="cofactor">
    <cofactor evidence="1 6">
        <name>Zn(2+)</name>
        <dbReference type="ChEBI" id="CHEBI:29105"/>
    </cofactor>
</comment>
<dbReference type="InterPro" id="IPR036291">
    <property type="entry name" value="NAD(P)-bd_dom_sf"/>
</dbReference>
<keyword evidence="5" id="KW-0560">Oxidoreductase</keyword>
<evidence type="ECO:0000259" key="9">
    <source>
        <dbReference type="Pfam" id="PF08240"/>
    </source>
</evidence>
<dbReference type="SUPFAM" id="SSF50129">
    <property type="entry name" value="GroES-like"/>
    <property type="match status" value="1"/>
</dbReference>
<dbReference type="GO" id="GO:0008270">
    <property type="term" value="F:zinc ion binding"/>
    <property type="evidence" value="ECO:0007669"/>
    <property type="project" value="InterPro"/>
</dbReference>
<dbReference type="InterPro" id="IPR013154">
    <property type="entry name" value="ADH-like_N"/>
</dbReference>
<reference evidence="10" key="1">
    <citation type="submission" date="2022-08" db="EMBL/GenBank/DDBJ databases">
        <authorList>
            <consortium name="DOE Joint Genome Institute"/>
            <person name="Min B."/>
            <person name="Riley R."/>
            <person name="Sierra-Patev S."/>
            <person name="Naranjo-Ortiz M."/>
            <person name="Looney B."/>
            <person name="Konkel Z."/>
            <person name="Slot J.C."/>
            <person name="Sakamoto Y."/>
            <person name="Steenwyk J.L."/>
            <person name="Rokas A."/>
            <person name="Carro J."/>
            <person name="Camarero S."/>
            <person name="Ferreira P."/>
            <person name="Molpeceres G."/>
            <person name="Ruiz-Duenas F.J."/>
            <person name="Serrano A."/>
            <person name="Henrissat B."/>
            <person name="Drula E."/>
            <person name="Hughes K.W."/>
            <person name="Mata J.L."/>
            <person name="Ishikawa N.K."/>
            <person name="Vargas-Isla R."/>
            <person name="Ushijima S."/>
            <person name="Smith C.A."/>
            <person name="Ahrendt S."/>
            <person name="Andreopoulos W."/>
            <person name="He G."/>
            <person name="Labutti K."/>
            <person name="Lipzen A."/>
            <person name="Ng V."/>
            <person name="Sandor L."/>
            <person name="Barry K."/>
            <person name="Martinez A.T."/>
            <person name="Xiao Y."/>
            <person name="Gibbons J.G."/>
            <person name="Terashima K."/>
            <person name="Hibbett D.S."/>
            <person name="Grigoriev I.V."/>
        </authorList>
    </citation>
    <scope>NUCLEOTIDE SEQUENCE</scope>
    <source>
        <strain evidence="10">TFB9207</strain>
    </source>
</reference>
<dbReference type="SUPFAM" id="SSF51735">
    <property type="entry name" value="NAD(P)-binding Rossmann-fold domains"/>
    <property type="match status" value="1"/>
</dbReference>
<sequence length="472" mass="50712">MSTSTAAVLHGPKDLRLEQRSLWAPEPGQCQVEIKATGLCGSDLHYYLAGRNGDFAIRSPLVLGHESSGVITALGPGVATQYPHLRVGMRVAIECGIPCRSLNTDGSERTKDDACKHCSSHRYNLCKNLRFCSSAKTFPHRDGMLQHKVNHEAWCLHPIPESLSYSQAALTEPLSVLLHASRRAGICPPSSHSSLVESSLTSYSSSTASCSPISAAGKKILVFGVGAIGLIACALARELGAESVCAVDINNDRLAFATREGFTFSDSGTGTSTFCLPLPSTTKSSPTPESTAEPKEHELLRRAKENAARALSVFDEPDGFDIVFECTGAESCILMSVFCAAVGARVALVGMGSPSVSSFPISFAATREIDLIGSFRYADTYREAIDLLSGSHIFSNPELDRDVENPDHSDRNDAHDGAAAAHEPKDTAFSRKLAKLVTHRFELSQTKEAFELLARGRDERGGMVIKVMIEVL</sequence>
<protein>
    <submittedName>
        <fullName evidence="10">GroES-like protein</fullName>
    </submittedName>
</protein>
<dbReference type="EMBL" id="MU806682">
    <property type="protein sequence ID" value="KAJ3833507.1"/>
    <property type="molecule type" value="Genomic_DNA"/>
</dbReference>